<evidence type="ECO:0000313" key="6">
    <source>
        <dbReference type="Proteomes" id="UP000637628"/>
    </source>
</evidence>
<dbReference type="PANTHER" id="PTHR33164">
    <property type="entry name" value="TRANSCRIPTIONAL REGULATOR, MARR FAMILY"/>
    <property type="match status" value="1"/>
</dbReference>
<gene>
    <name evidence="5" type="ORF">Adu01nite_31330</name>
</gene>
<proteinExistence type="predicted"/>
<dbReference type="InterPro" id="IPR036388">
    <property type="entry name" value="WH-like_DNA-bd_sf"/>
</dbReference>
<evidence type="ECO:0000256" key="2">
    <source>
        <dbReference type="ARBA" id="ARBA00023125"/>
    </source>
</evidence>
<reference evidence="5 6" key="1">
    <citation type="submission" date="2021-01" db="EMBL/GenBank/DDBJ databases">
        <title>Whole genome shotgun sequence of Actinoplanes durhamensis NBRC 14914.</title>
        <authorList>
            <person name="Komaki H."/>
            <person name="Tamura T."/>
        </authorList>
    </citation>
    <scope>NUCLEOTIDE SEQUENCE [LARGE SCALE GENOMIC DNA]</scope>
    <source>
        <strain evidence="5 6">NBRC 14914</strain>
    </source>
</reference>
<evidence type="ECO:0000313" key="5">
    <source>
        <dbReference type="EMBL" id="GIE01783.1"/>
    </source>
</evidence>
<accession>A0ABQ3YW35</accession>
<keyword evidence="3" id="KW-0804">Transcription</keyword>
<dbReference type="SMART" id="SM00347">
    <property type="entry name" value="HTH_MARR"/>
    <property type="match status" value="1"/>
</dbReference>
<comment type="caution">
    <text evidence="5">The sequence shown here is derived from an EMBL/GenBank/DDBJ whole genome shotgun (WGS) entry which is preliminary data.</text>
</comment>
<organism evidence="5 6">
    <name type="scientific">Paractinoplanes durhamensis</name>
    <dbReference type="NCBI Taxonomy" id="113563"/>
    <lineage>
        <taxon>Bacteria</taxon>
        <taxon>Bacillati</taxon>
        <taxon>Actinomycetota</taxon>
        <taxon>Actinomycetes</taxon>
        <taxon>Micromonosporales</taxon>
        <taxon>Micromonosporaceae</taxon>
        <taxon>Paractinoplanes</taxon>
    </lineage>
</organism>
<evidence type="ECO:0000256" key="1">
    <source>
        <dbReference type="ARBA" id="ARBA00023015"/>
    </source>
</evidence>
<dbReference type="RefSeq" id="WP_203727555.1">
    <property type="nucleotide sequence ID" value="NZ_BAAATX010000005.1"/>
</dbReference>
<dbReference type="InterPro" id="IPR039422">
    <property type="entry name" value="MarR/SlyA-like"/>
</dbReference>
<dbReference type="EMBL" id="BOML01000026">
    <property type="protein sequence ID" value="GIE01783.1"/>
    <property type="molecule type" value="Genomic_DNA"/>
</dbReference>
<dbReference type="InterPro" id="IPR023187">
    <property type="entry name" value="Tscrpt_reg_MarR-type_CS"/>
</dbReference>
<evidence type="ECO:0000256" key="3">
    <source>
        <dbReference type="ARBA" id="ARBA00023163"/>
    </source>
</evidence>
<sequence>MNGVKGPRPDHTHALLGYVLDGLRKDMAHAIRTTSMPDLPPVLRDLRSSHIRLLSLTPVEGMRISDLAEVANMSKQSLGEFATALESDGLLESVRDPADKRVRIVRPTALGLRVVEAAETLMAEVESAWRARVGAREWDRLRALLTIAEERGPGAH</sequence>
<dbReference type="Proteomes" id="UP000637628">
    <property type="component" value="Unassembled WGS sequence"/>
</dbReference>
<dbReference type="PROSITE" id="PS50995">
    <property type="entry name" value="HTH_MARR_2"/>
    <property type="match status" value="1"/>
</dbReference>
<keyword evidence="1" id="KW-0805">Transcription regulation</keyword>
<evidence type="ECO:0000259" key="4">
    <source>
        <dbReference type="PROSITE" id="PS50995"/>
    </source>
</evidence>
<keyword evidence="6" id="KW-1185">Reference proteome</keyword>
<name>A0ABQ3YW35_9ACTN</name>
<dbReference type="Pfam" id="PF01047">
    <property type="entry name" value="MarR"/>
    <property type="match status" value="1"/>
</dbReference>
<dbReference type="PANTHER" id="PTHR33164:SF43">
    <property type="entry name" value="HTH-TYPE TRANSCRIPTIONAL REPRESSOR YETL"/>
    <property type="match status" value="1"/>
</dbReference>
<dbReference type="InterPro" id="IPR036390">
    <property type="entry name" value="WH_DNA-bd_sf"/>
</dbReference>
<keyword evidence="2" id="KW-0238">DNA-binding</keyword>
<dbReference type="InterPro" id="IPR000835">
    <property type="entry name" value="HTH_MarR-typ"/>
</dbReference>
<dbReference type="SUPFAM" id="SSF46785">
    <property type="entry name" value="Winged helix' DNA-binding domain"/>
    <property type="match status" value="1"/>
</dbReference>
<dbReference type="PROSITE" id="PS01117">
    <property type="entry name" value="HTH_MARR_1"/>
    <property type="match status" value="1"/>
</dbReference>
<protein>
    <recommendedName>
        <fullName evidence="4">HTH marR-type domain-containing protein</fullName>
    </recommendedName>
</protein>
<feature type="domain" description="HTH marR-type" evidence="4">
    <location>
        <begin position="13"/>
        <end position="150"/>
    </location>
</feature>
<dbReference type="Gene3D" id="1.10.10.10">
    <property type="entry name" value="Winged helix-like DNA-binding domain superfamily/Winged helix DNA-binding domain"/>
    <property type="match status" value="1"/>
</dbReference>